<keyword evidence="3" id="KW-0813">Transport</keyword>
<dbReference type="PROSITE" id="PS52015">
    <property type="entry name" value="TONB_CTD"/>
    <property type="match status" value="1"/>
</dbReference>
<dbReference type="SUPFAM" id="SSF74653">
    <property type="entry name" value="TolA/TonB C-terminal domain"/>
    <property type="match status" value="1"/>
</dbReference>
<dbReference type="RefSeq" id="WP_191762717.1">
    <property type="nucleotide sequence ID" value="NZ_JACSPP010000001.1"/>
</dbReference>
<evidence type="ECO:0000256" key="4">
    <source>
        <dbReference type="ARBA" id="ARBA00022475"/>
    </source>
</evidence>
<feature type="region of interest" description="Disordered" evidence="10">
    <location>
        <begin position="1"/>
        <end position="20"/>
    </location>
</feature>
<gene>
    <name evidence="12" type="ORF">H9625_00520</name>
</gene>
<dbReference type="PRINTS" id="PR01374">
    <property type="entry name" value="TONBPROTEIN"/>
</dbReference>
<evidence type="ECO:0000256" key="9">
    <source>
        <dbReference type="ARBA" id="ARBA00023136"/>
    </source>
</evidence>
<accession>A0ABR8Y432</accession>
<proteinExistence type="inferred from homology"/>
<dbReference type="NCBIfam" id="TIGR01352">
    <property type="entry name" value="tonB_Cterm"/>
    <property type="match status" value="1"/>
</dbReference>
<dbReference type="InterPro" id="IPR006260">
    <property type="entry name" value="TonB/TolA_C"/>
</dbReference>
<dbReference type="Gene3D" id="3.30.1150.10">
    <property type="match status" value="1"/>
</dbReference>
<sequence>MLERTKRKYSSSSNFTDIEYNSNGKEKKQYTYSNGLLVSEKTSISNRTYTYNTQRKQTLVKYSGRELDMGEFMGAMMWANVSGDVDAISGIKGKAVSSTIRNTYNTKGLLDKAVTTKGSGQTEIVNFKYEYDAKGNWVKNVATYNGPKIDEFIIIFEREIVYYSNKNQQATYTSLTAIEKSKLPDVDAEFPEGYLGIQKYLAANAKYPMEAMENGVMGDVKVEFTINEDGCISDIQITKAASKALGEEITRIISTMPKWNPAIKDSNPVKVKKNLTIRFRLLGMGSYSITLLK</sequence>
<reference evidence="12 13" key="1">
    <citation type="submission" date="2020-08" db="EMBL/GenBank/DDBJ databases">
        <title>A Genomic Blueprint of the Chicken Gut Microbiome.</title>
        <authorList>
            <person name="Gilroy R."/>
            <person name="Ravi A."/>
            <person name="Getino M."/>
            <person name="Pursley I."/>
            <person name="Horton D.L."/>
            <person name="Alikhan N.-F."/>
            <person name="Baker D."/>
            <person name="Gharbi K."/>
            <person name="Hall N."/>
            <person name="Watson M."/>
            <person name="Adriaenssens E.M."/>
            <person name="Foster-Nyarko E."/>
            <person name="Jarju S."/>
            <person name="Secka A."/>
            <person name="Antonio M."/>
            <person name="Oren A."/>
            <person name="Chaudhuri R."/>
            <person name="La Ragione R.M."/>
            <person name="Hildebrand F."/>
            <person name="Pallen M.J."/>
        </authorList>
    </citation>
    <scope>NUCLEOTIDE SEQUENCE [LARGE SCALE GENOMIC DNA]</scope>
    <source>
        <strain evidence="12 13">Sa1CVN1</strain>
    </source>
</reference>
<feature type="compositionally biased region" description="Polar residues" evidence="10">
    <location>
        <begin position="10"/>
        <end position="20"/>
    </location>
</feature>
<evidence type="ECO:0000256" key="1">
    <source>
        <dbReference type="ARBA" id="ARBA00004383"/>
    </source>
</evidence>
<evidence type="ECO:0000256" key="6">
    <source>
        <dbReference type="ARBA" id="ARBA00022692"/>
    </source>
</evidence>
<keyword evidence="4" id="KW-1003">Cell membrane</keyword>
<evidence type="ECO:0000256" key="7">
    <source>
        <dbReference type="ARBA" id="ARBA00022927"/>
    </source>
</evidence>
<dbReference type="Pfam" id="PF03544">
    <property type="entry name" value="TonB_C"/>
    <property type="match status" value="1"/>
</dbReference>
<dbReference type="InterPro" id="IPR037682">
    <property type="entry name" value="TonB_C"/>
</dbReference>
<protein>
    <submittedName>
        <fullName evidence="12">Energy transducer TonB</fullName>
    </submittedName>
</protein>
<keyword evidence="5" id="KW-0997">Cell inner membrane</keyword>
<name>A0ABR8Y432_9BACT</name>
<dbReference type="InterPro" id="IPR051045">
    <property type="entry name" value="TonB-dependent_transducer"/>
</dbReference>
<organism evidence="12 13">
    <name type="scientific">Phocaeicola intestinalis</name>
    <dbReference type="NCBI Taxonomy" id="2762212"/>
    <lineage>
        <taxon>Bacteria</taxon>
        <taxon>Pseudomonadati</taxon>
        <taxon>Bacteroidota</taxon>
        <taxon>Bacteroidia</taxon>
        <taxon>Bacteroidales</taxon>
        <taxon>Bacteroidaceae</taxon>
        <taxon>Phocaeicola</taxon>
    </lineage>
</organism>
<evidence type="ECO:0000256" key="2">
    <source>
        <dbReference type="ARBA" id="ARBA00006555"/>
    </source>
</evidence>
<comment type="subcellular location">
    <subcellularLocation>
        <location evidence="1">Cell inner membrane</location>
        <topology evidence="1">Single-pass membrane protein</topology>
        <orientation evidence="1">Periplasmic side</orientation>
    </subcellularLocation>
</comment>
<dbReference type="EMBL" id="JACSPP010000001">
    <property type="protein sequence ID" value="MBD8038946.1"/>
    <property type="molecule type" value="Genomic_DNA"/>
</dbReference>
<evidence type="ECO:0000256" key="5">
    <source>
        <dbReference type="ARBA" id="ARBA00022519"/>
    </source>
</evidence>
<keyword evidence="7" id="KW-0653">Protein transport</keyword>
<evidence type="ECO:0000259" key="11">
    <source>
        <dbReference type="PROSITE" id="PS52015"/>
    </source>
</evidence>
<evidence type="ECO:0000313" key="12">
    <source>
        <dbReference type="EMBL" id="MBD8038946.1"/>
    </source>
</evidence>
<feature type="domain" description="TonB C-terminal" evidence="11">
    <location>
        <begin position="192"/>
        <end position="288"/>
    </location>
</feature>
<evidence type="ECO:0000256" key="8">
    <source>
        <dbReference type="ARBA" id="ARBA00022989"/>
    </source>
</evidence>
<keyword evidence="6" id="KW-0812">Transmembrane</keyword>
<keyword evidence="13" id="KW-1185">Reference proteome</keyword>
<dbReference type="InterPro" id="IPR003538">
    <property type="entry name" value="TonB"/>
</dbReference>
<evidence type="ECO:0000313" key="13">
    <source>
        <dbReference type="Proteomes" id="UP000620874"/>
    </source>
</evidence>
<dbReference type="PANTHER" id="PTHR33446:SF2">
    <property type="entry name" value="PROTEIN TONB"/>
    <property type="match status" value="1"/>
</dbReference>
<evidence type="ECO:0000256" key="10">
    <source>
        <dbReference type="SAM" id="MobiDB-lite"/>
    </source>
</evidence>
<dbReference type="Proteomes" id="UP000620874">
    <property type="component" value="Unassembled WGS sequence"/>
</dbReference>
<dbReference type="PANTHER" id="PTHR33446">
    <property type="entry name" value="PROTEIN TONB-RELATED"/>
    <property type="match status" value="1"/>
</dbReference>
<comment type="caution">
    <text evidence="12">The sequence shown here is derived from an EMBL/GenBank/DDBJ whole genome shotgun (WGS) entry which is preliminary data.</text>
</comment>
<evidence type="ECO:0000256" key="3">
    <source>
        <dbReference type="ARBA" id="ARBA00022448"/>
    </source>
</evidence>
<keyword evidence="8" id="KW-1133">Transmembrane helix</keyword>
<comment type="similarity">
    <text evidence="2">Belongs to the TonB family.</text>
</comment>
<keyword evidence="9" id="KW-0472">Membrane</keyword>